<sequence>MTKEEFLFHLNGASFVALKFAENYVKDKLTTDFKYNIIFTPPNVIGNMDQFDIYPEDEGIIRLNLTDKEVVELLYRKNKIPVWIDINVLKSSRKSTTFNLLCAGRYTDNKEEYYYNDNGSGPFGVKGPTFPIGYKEGKKFRLK</sequence>
<proteinExistence type="predicted"/>
<dbReference type="AlphaFoldDB" id="A0A9N8J6G1"/>
<evidence type="ECO:0000313" key="2">
    <source>
        <dbReference type="Proteomes" id="UP000533639"/>
    </source>
</evidence>
<accession>A0A9N8J6G1</accession>
<keyword evidence="2" id="KW-1185">Reference proteome</keyword>
<protein>
    <submittedName>
        <fullName evidence="1">Uncharacterized protein</fullName>
    </submittedName>
</protein>
<organism evidence="1 2">
    <name type="scientific">Flavobacterium panici</name>
    <dbReference type="NCBI Taxonomy" id="2654843"/>
    <lineage>
        <taxon>Bacteria</taxon>
        <taxon>Pseudomonadati</taxon>
        <taxon>Bacteroidota</taxon>
        <taxon>Flavobacteriia</taxon>
        <taxon>Flavobacteriales</taxon>
        <taxon>Flavobacteriaceae</taxon>
        <taxon>Flavobacterium</taxon>
    </lineage>
</organism>
<dbReference type="EMBL" id="CAIJDE010000069">
    <property type="protein sequence ID" value="CAC9977064.1"/>
    <property type="molecule type" value="Genomic_DNA"/>
</dbReference>
<evidence type="ECO:0000313" key="1">
    <source>
        <dbReference type="EMBL" id="CAC9977064.1"/>
    </source>
</evidence>
<name>A0A9N8J6G1_9FLAO</name>
<dbReference type="RefSeq" id="WP_053474171.1">
    <property type="nucleotide sequence ID" value="NZ_CAIJDE010000069.1"/>
</dbReference>
<dbReference type="Proteomes" id="UP000533639">
    <property type="component" value="Unassembled WGS sequence"/>
</dbReference>
<gene>
    <name evidence="1" type="ORF">FLAPXU55_04796</name>
</gene>
<reference evidence="1 2" key="1">
    <citation type="submission" date="2020-06" db="EMBL/GenBank/DDBJ databases">
        <authorList>
            <person name="Criscuolo A."/>
        </authorList>
    </citation>
    <scope>NUCLEOTIDE SEQUENCE [LARGE SCALE GENOMIC DNA]</scope>
    <source>
        <strain evidence="1">PXU-55</strain>
    </source>
</reference>
<comment type="caution">
    <text evidence="1">The sequence shown here is derived from an EMBL/GenBank/DDBJ whole genome shotgun (WGS) entry which is preliminary data.</text>
</comment>